<dbReference type="SUPFAM" id="SSF47384">
    <property type="entry name" value="Homodimeric domain of signal transducing histidine kinase"/>
    <property type="match status" value="1"/>
</dbReference>
<dbReference type="InterPro" id="IPR036097">
    <property type="entry name" value="HisK_dim/P_sf"/>
</dbReference>
<dbReference type="Gene3D" id="1.10.287.130">
    <property type="match status" value="1"/>
</dbReference>
<dbReference type="GO" id="GO:0000155">
    <property type="term" value="F:phosphorelay sensor kinase activity"/>
    <property type="evidence" value="ECO:0007669"/>
    <property type="project" value="InterPro"/>
</dbReference>
<dbReference type="CDD" id="cd00075">
    <property type="entry name" value="HATPase"/>
    <property type="match status" value="1"/>
</dbReference>
<feature type="coiled-coil region" evidence="7">
    <location>
        <begin position="114"/>
        <end position="148"/>
    </location>
</feature>
<dbReference type="InterPro" id="IPR035965">
    <property type="entry name" value="PAS-like_dom_sf"/>
</dbReference>
<evidence type="ECO:0000256" key="7">
    <source>
        <dbReference type="SAM" id="Coils"/>
    </source>
</evidence>
<feature type="domain" description="Histidine kinase" evidence="8">
    <location>
        <begin position="155"/>
        <end position="374"/>
    </location>
</feature>
<dbReference type="PRINTS" id="PR00344">
    <property type="entry name" value="BCTRLSENSOR"/>
</dbReference>
<gene>
    <name evidence="9" type="ORF">SAMN05920897_11916</name>
</gene>
<keyword evidence="6" id="KW-0902">Two-component regulatory system</keyword>
<dbReference type="InterPro" id="IPR000014">
    <property type="entry name" value="PAS"/>
</dbReference>
<protein>
    <recommendedName>
        <fullName evidence="2">histidine kinase</fullName>
        <ecNumber evidence="2">2.7.13.3</ecNumber>
    </recommendedName>
</protein>
<dbReference type="EC" id="2.7.13.3" evidence="2"/>
<dbReference type="CDD" id="cd00130">
    <property type="entry name" value="PAS"/>
    <property type="match status" value="1"/>
</dbReference>
<sequence length="390" mass="43044">MRLADSGVREELFRFCLEEASFYVLLLDSQGTVLDANRYAAQLFGEDPRGRPFSEMTPGFSHGDDRTALEELARAPQMITVSCGEHLPQTLQVRLVPLGDKGWLFLGELPVEELVGLQQTLTSLNAEASNLNRELYKKNAELKKLNDLKNQFVGMAAHDLRNPISAIFSLSSFLLDNSGEALSDDQSELLDMIKASSNFMLRLLDDLLTLARIEMGKLNLDIELLEIQPFLRKIIRVNQILADRKQITLHLVACDEVPPLAFDALKIEQVLNNLISNAVKFSPSGESVDIAVLRGAEQVVFTVSDRGPGVPEEDQHKLFKAFAKISVKLPENETSTGLGLSIAQKIVLGHLGTIWYEPRPGGGSSFCFSLPLKSVIPPKNSPGQKTHGLE</sequence>
<dbReference type="SUPFAM" id="SSF55874">
    <property type="entry name" value="ATPase domain of HSP90 chaperone/DNA topoisomerase II/histidine kinase"/>
    <property type="match status" value="1"/>
</dbReference>
<dbReference type="Pfam" id="PF00512">
    <property type="entry name" value="HisKA"/>
    <property type="match status" value="1"/>
</dbReference>
<dbReference type="InterPro" id="IPR005467">
    <property type="entry name" value="His_kinase_dom"/>
</dbReference>
<dbReference type="Proteomes" id="UP000186400">
    <property type="component" value="Unassembled WGS sequence"/>
</dbReference>
<evidence type="ECO:0000256" key="2">
    <source>
        <dbReference type="ARBA" id="ARBA00012438"/>
    </source>
</evidence>
<dbReference type="InterPro" id="IPR050736">
    <property type="entry name" value="Sensor_HK_Regulatory"/>
</dbReference>
<organism evidence="9 10">
    <name type="scientific">Alkalispirochaeta americana</name>
    <dbReference type="NCBI Taxonomy" id="159291"/>
    <lineage>
        <taxon>Bacteria</taxon>
        <taxon>Pseudomonadati</taxon>
        <taxon>Spirochaetota</taxon>
        <taxon>Spirochaetia</taxon>
        <taxon>Spirochaetales</taxon>
        <taxon>Spirochaetaceae</taxon>
        <taxon>Alkalispirochaeta</taxon>
    </lineage>
</organism>
<dbReference type="AlphaFoldDB" id="A0A1N6WWF4"/>
<evidence type="ECO:0000256" key="6">
    <source>
        <dbReference type="ARBA" id="ARBA00023012"/>
    </source>
</evidence>
<dbReference type="STRING" id="159291.SAMN05920897_11916"/>
<evidence type="ECO:0000256" key="5">
    <source>
        <dbReference type="ARBA" id="ARBA00022777"/>
    </source>
</evidence>
<dbReference type="InterPro" id="IPR013656">
    <property type="entry name" value="PAS_4"/>
</dbReference>
<dbReference type="PROSITE" id="PS50109">
    <property type="entry name" value="HIS_KIN"/>
    <property type="match status" value="1"/>
</dbReference>
<dbReference type="SMART" id="SM00091">
    <property type="entry name" value="PAS"/>
    <property type="match status" value="1"/>
</dbReference>
<keyword evidence="4" id="KW-0808">Transferase</keyword>
<keyword evidence="3" id="KW-0597">Phosphoprotein</keyword>
<name>A0A1N6WWF4_9SPIO</name>
<dbReference type="EMBL" id="FTMS01000019">
    <property type="protein sequence ID" value="SIQ94412.1"/>
    <property type="molecule type" value="Genomic_DNA"/>
</dbReference>
<dbReference type="FunFam" id="3.30.565.10:FF:000006">
    <property type="entry name" value="Sensor histidine kinase WalK"/>
    <property type="match status" value="1"/>
</dbReference>
<keyword evidence="10" id="KW-1185">Reference proteome</keyword>
<dbReference type="InterPro" id="IPR036890">
    <property type="entry name" value="HATPase_C_sf"/>
</dbReference>
<dbReference type="Pfam" id="PF08448">
    <property type="entry name" value="PAS_4"/>
    <property type="match status" value="1"/>
</dbReference>
<dbReference type="CDD" id="cd00082">
    <property type="entry name" value="HisKA"/>
    <property type="match status" value="1"/>
</dbReference>
<comment type="catalytic activity">
    <reaction evidence="1">
        <text>ATP + protein L-histidine = ADP + protein N-phospho-L-histidine.</text>
        <dbReference type="EC" id="2.7.13.3"/>
    </reaction>
</comment>
<evidence type="ECO:0000259" key="8">
    <source>
        <dbReference type="PROSITE" id="PS50109"/>
    </source>
</evidence>
<dbReference type="InterPro" id="IPR003661">
    <property type="entry name" value="HisK_dim/P_dom"/>
</dbReference>
<dbReference type="SMART" id="SM00388">
    <property type="entry name" value="HisKA"/>
    <property type="match status" value="1"/>
</dbReference>
<dbReference type="InterPro" id="IPR003594">
    <property type="entry name" value="HATPase_dom"/>
</dbReference>
<evidence type="ECO:0000256" key="1">
    <source>
        <dbReference type="ARBA" id="ARBA00000085"/>
    </source>
</evidence>
<dbReference type="Gene3D" id="3.30.565.10">
    <property type="entry name" value="Histidine kinase-like ATPase, C-terminal domain"/>
    <property type="match status" value="1"/>
</dbReference>
<evidence type="ECO:0000256" key="3">
    <source>
        <dbReference type="ARBA" id="ARBA00022553"/>
    </source>
</evidence>
<keyword evidence="7" id="KW-0175">Coiled coil</keyword>
<dbReference type="Pfam" id="PF02518">
    <property type="entry name" value="HATPase_c"/>
    <property type="match status" value="1"/>
</dbReference>
<proteinExistence type="predicted"/>
<dbReference type="InterPro" id="IPR004358">
    <property type="entry name" value="Sig_transdc_His_kin-like_C"/>
</dbReference>
<dbReference type="SUPFAM" id="SSF55785">
    <property type="entry name" value="PYP-like sensor domain (PAS domain)"/>
    <property type="match status" value="1"/>
</dbReference>
<evidence type="ECO:0000313" key="10">
    <source>
        <dbReference type="Proteomes" id="UP000186400"/>
    </source>
</evidence>
<keyword evidence="5" id="KW-0418">Kinase</keyword>
<evidence type="ECO:0000313" key="9">
    <source>
        <dbReference type="EMBL" id="SIQ94412.1"/>
    </source>
</evidence>
<dbReference type="Gene3D" id="3.30.450.20">
    <property type="entry name" value="PAS domain"/>
    <property type="match status" value="1"/>
</dbReference>
<dbReference type="PANTHER" id="PTHR43711:SF31">
    <property type="entry name" value="HISTIDINE KINASE"/>
    <property type="match status" value="1"/>
</dbReference>
<dbReference type="SMART" id="SM00387">
    <property type="entry name" value="HATPase_c"/>
    <property type="match status" value="1"/>
</dbReference>
<reference evidence="9 10" key="1">
    <citation type="submission" date="2017-01" db="EMBL/GenBank/DDBJ databases">
        <authorList>
            <person name="Mah S.A."/>
            <person name="Swanson W.J."/>
            <person name="Moy G.W."/>
            <person name="Vacquier V.D."/>
        </authorList>
    </citation>
    <scope>NUCLEOTIDE SEQUENCE [LARGE SCALE GENOMIC DNA]</scope>
    <source>
        <strain evidence="9 10">ASpG1</strain>
    </source>
</reference>
<evidence type="ECO:0000256" key="4">
    <source>
        <dbReference type="ARBA" id="ARBA00022679"/>
    </source>
</evidence>
<accession>A0A1N6WWF4</accession>
<dbReference type="PANTHER" id="PTHR43711">
    <property type="entry name" value="TWO-COMPONENT HISTIDINE KINASE"/>
    <property type="match status" value="1"/>
</dbReference>